<accession>A0ABR0C718</accession>
<dbReference type="EMBL" id="JAWRVI010000010">
    <property type="protein sequence ID" value="KAK4092015.1"/>
    <property type="molecule type" value="Genomic_DNA"/>
</dbReference>
<dbReference type="Proteomes" id="UP001287286">
    <property type="component" value="Unassembled WGS sequence"/>
</dbReference>
<proteinExistence type="predicted"/>
<organism evidence="2 3">
    <name type="scientific">Purpureocillium lilacinum</name>
    <name type="common">Paecilomyces lilacinus</name>
    <dbReference type="NCBI Taxonomy" id="33203"/>
    <lineage>
        <taxon>Eukaryota</taxon>
        <taxon>Fungi</taxon>
        <taxon>Dikarya</taxon>
        <taxon>Ascomycota</taxon>
        <taxon>Pezizomycotina</taxon>
        <taxon>Sordariomycetes</taxon>
        <taxon>Hypocreomycetidae</taxon>
        <taxon>Hypocreales</taxon>
        <taxon>Ophiocordycipitaceae</taxon>
        <taxon>Purpureocillium</taxon>
    </lineage>
</organism>
<evidence type="ECO:0000313" key="2">
    <source>
        <dbReference type="EMBL" id="KAK4092015.1"/>
    </source>
</evidence>
<feature type="region of interest" description="Disordered" evidence="1">
    <location>
        <begin position="1"/>
        <end position="21"/>
    </location>
</feature>
<name>A0ABR0C718_PURLI</name>
<gene>
    <name evidence="2" type="ORF">Purlil1_3854</name>
</gene>
<keyword evidence="3" id="KW-1185">Reference proteome</keyword>
<evidence type="ECO:0000313" key="3">
    <source>
        <dbReference type="Proteomes" id="UP001287286"/>
    </source>
</evidence>
<comment type="caution">
    <text evidence="2">The sequence shown here is derived from an EMBL/GenBank/DDBJ whole genome shotgun (WGS) entry which is preliminary data.</text>
</comment>
<evidence type="ECO:0000256" key="1">
    <source>
        <dbReference type="SAM" id="MobiDB-lite"/>
    </source>
</evidence>
<protein>
    <submittedName>
        <fullName evidence="2">Uncharacterized protein</fullName>
    </submittedName>
</protein>
<reference evidence="2 3" key="1">
    <citation type="journal article" date="2024" name="Microbiol. Resour. Announc.">
        <title>Genome annotations for the ascomycete fungi Trichoderma harzianum, Trichoderma aggressivum, and Purpureocillium lilacinum.</title>
        <authorList>
            <person name="Beijen E.P.W."/>
            <person name="Ohm R.A."/>
        </authorList>
    </citation>
    <scope>NUCLEOTIDE SEQUENCE [LARGE SCALE GENOMIC DNA]</scope>
    <source>
        <strain evidence="2 3">CBS 150709</strain>
    </source>
</reference>
<sequence>MVLPAMEFSPSHGPSRVNHRASRTCPRARGAANVHVVASSNCRPRRVATTLLAPTLLRHAQRDRSRRWSRTAALGRDSSRATAGHFMSARALPCSSSVMAKVSCVINRLAAPPGKSTSGYEMPFSPWLSPRERLKASHHVSFRHQTQARRPRGPAPHGLFYAGALLRAVDAIGIIPTVPSPRKAAMSTGHLTTHLATKLPTLRRVPMDTRPSASARARSSCGDASRWQCWQPAHGIRHVALTGPVGGVCLETLTCGPPRKIASRPSRDTGAAGLSADAAAAAMCPRASPSRVRGMMQTSRELEAGRGGRETVAQPVNGRLGMIRLATCSRKCSNANYSVSHLQKLPGSTGCCQGRAPQPVAEKLLLLFTQRTSAPPTASLLDANTAGCGIAVGGTGWNAAGGQVKGACDIESDCPQRLRTRGPWSQP</sequence>